<keyword evidence="3" id="KW-1185">Reference proteome</keyword>
<proteinExistence type="predicted"/>
<dbReference type="EMBL" id="JAYWIO010000004">
    <property type="protein sequence ID" value="KAK7266760.1"/>
    <property type="molecule type" value="Genomic_DNA"/>
</dbReference>
<feature type="compositionally biased region" description="Basic and acidic residues" evidence="1">
    <location>
        <begin position="92"/>
        <end position="104"/>
    </location>
</feature>
<name>A0AAN9F3S5_CROPI</name>
<protein>
    <submittedName>
        <fullName evidence="2">Uncharacterized protein</fullName>
    </submittedName>
</protein>
<evidence type="ECO:0000256" key="1">
    <source>
        <dbReference type="SAM" id="MobiDB-lite"/>
    </source>
</evidence>
<gene>
    <name evidence="2" type="ORF">RIF29_19414</name>
</gene>
<dbReference type="AlphaFoldDB" id="A0AAN9F3S5"/>
<dbReference type="Proteomes" id="UP001372338">
    <property type="component" value="Unassembled WGS sequence"/>
</dbReference>
<evidence type="ECO:0000313" key="2">
    <source>
        <dbReference type="EMBL" id="KAK7266760.1"/>
    </source>
</evidence>
<comment type="caution">
    <text evidence="2">The sequence shown here is derived from an EMBL/GenBank/DDBJ whole genome shotgun (WGS) entry which is preliminary data.</text>
</comment>
<accession>A0AAN9F3S5</accession>
<organism evidence="2 3">
    <name type="scientific">Crotalaria pallida</name>
    <name type="common">Smooth rattlebox</name>
    <name type="synonym">Crotalaria striata</name>
    <dbReference type="NCBI Taxonomy" id="3830"/>
    <lineage>
        <taxon>Eukaryota</taxon>
        <taxon>Viridiplantae</taxon>
        <taxon>Streptophyta</taxon>
        <taxon>Embryophyta</taxon>
        <taxon>Tracheophyta</taxon>
        <taxon>Spermatophyta</taxon>
        <taxon>Magnoliopsida</taxon>
        <taxon>eudicotyledons</taxon>
        <taxon>Gunneridae</taxon>
        <taxon>Pentapetalae</taxon>
        <taxon>rosids</taxon>
        <taxon>fabids</taxon>
        <taxon>Fabales</taxon>
        <taxon>Fabaceae</taxon>
        <taxon>Papilionoideae</taxon>
        <taxon>50 kb inversion clade</taxon>
        <taxon>genistoids sensu lato</taxon>
        <taxon>core genistoids</taxon>
        <taxon>Crotalarieae</taxon>
        <taxon>Crotalaria</taxon>
    </lineage>
</organism>
<reference evidence="2 3" key="1">
    <citation type="submission" date="2024-01" db="EMBL/GenBank/DDBJ databases">
        <title>The genomes of 5 underutilized Papilionoideae crops provide insights into root nodulation and disease resistanc.</title>
        <authorList>
            <person name="Yuan L."/>
        </authorList>
    </citation>
    <scope>NUCLEOTIDE SEQUENCE [LARGE SCALE GENOMIC DNA]</scope>
    <source>
        <strain evidence="2">ZHUSHIDOU_FW_LH</strain>
        <tissue evidence="2">Leaf</tissue>
    </source>
</reference>
<sequence>MDSFATHSGFSQELGAWTSVEAVLKGGPLTAAINGCADRFNSLVAQVQICHVSMSVFAAPCLRCRPFWIRHHRTRSPPLMEMSGFRHQPGPVEKERQRQREGGE</sequence>
<evidence type="ECO:0000313" key="3">
    <source>
        <dbReference type="Proteomes" id="UP001372338"/>
    </source>
</evidence>
<feature type="region of interest" description="Disordered" evidence="1">
    <location>
        <begin position="78"/>
        <end position="104"/>
    </location>
</feature>